<sequence>MKIEKQNAEEQTLNQNQEKEIVNEVLVQVGENETENKNPEIIIVPIKRPIDFDGTFLNEVKLDFTQMTGTQILKIDAELRAMGTGFDDLWNQTVILKLMSRASGLLEEDLKRLHGADYLEVAFRTRNFFIQW</sequence>
<evidence type="ECO:0000313" key="2">
    <source>
        <dbReference type="Proteomes" id="UP001525021"/>
    </source>
</evidence>
<dbReference type="Proteomes" id="UP001525021">
    <property type="component" value="Unassembled WGS sequence"/>
</dbReference>
<accession>A0ABT2DU23</accession>
<gene>
    <name evidence="1" type="ORF">NXZ79_15805</name>
</gene>
<reference evidence="1 2" key="1">
    <citation type="submission" date="2022-08" db="EMBL/GenBank/DDBJ databases">
        <title>Lysinibacillus sequencing.</title>
        <authorList>
            <person name="Dunlap C."/>
        </authorList>
    </citation>
    <scope>NUCLEOTIDE SEQUENCE [LARGE SCALE GENOMIC DNA]</scope>
    <source>
        <strain evidence="1 2">PB211</strain>
    </source>
</reference>
<protein>
    <submittedName>
        <fullName evidence="1">Phage tail assembly protein</fullName>
    </submittedName>
</protein>
<proteinExistence type="predicted"/>
<organism evidence="1 2">
    <name type="scientific">Lysinibacillus pinottii</name>
    <dbReference type="NCBI Taxonomy" id="2973932"/>
    <lineage>
        <taxon>Bacteria</taxon>
        <taxon>Bacillati</taxon>
        <taxon>Bacillota</taxon>
        <taxon>Bacilli</taxon>
        <taxon>Bacillales</taxon>
        <taxon>Bacillaceae</taxon>
        <taxon>Lysinibacillus</taxon>
    </lineage>
</organism>
<dbReference type="EMBL" id="JANTOO010000014">
    <property type="protein sequence ID" value="MCS1397496.1"/>
    <property type="molecule type" value="Genomic_DNA"/>
</dbReference>
<dbReference type="RefSeq" id="WP_012295286.1">
    <property type="nucleotide sequence ID" value="NZ_JANTOO010000014.1"/>
</dbReference>
<keyword evidence="2" id="KW-1185">Reference proteome</keyword>
<evidence type="ECO:0000313" key="1">
    <source>
        <dbReference type="EMBL" id="MCS1397496.1"/>
    </source>
</evidence>
<comment type="caution">
    <text evidence="1">The sequence shown here is derived from an EMBL/GenBank/DDBJ whole genome shotgun (WGS) entry which is preliminary data.</text>
</comment>
<name>A0ABT2DU23_9BACI</name>